<dbReference type="Gene3D" id="2.60.40.790">
    <property type="match status" value="1"/>
</dbReference>
<evidence type="ECO:0000256" key="2">
    <source>
        <dbReference type="RuleBase" id="RU003616"/>
    </source>
</evidence>
<dbReference type="CDD" id="cd06471">
    <property type="entry name" value="ACD_LpsHSP_like"/>
    <property type="match status" value="1"/>
</dbReference>
<proteinExistence type="inferred from homology"/>
<evidence type="ECO:0000313" key="4">
    <source>
        <dbReference type="EMBL" id="QSX09354.1"/>
    </source>
</evidence>
<evidence type="ECO:0000259" key="3">
    <source>
        <dbReference type="PROSITE" id="PS01031"/>
    </source>
</evidence>
<dbReference type="InterPro" id="IPR002068">
    <property type="entry name" value="A-crystallin/Hsp20_dom"/>
</dbReference>
<dbReference type="Proteomes" id="UP000663499">
    <property type="component" value="Chromosome"/>
</dbReference>
<organism evidence="4 5">
    <name type="scientific">Alkalibacter rhizosphaerae</name>
    <dbReference type="NCBI Taxonomy" id="2815577"/>
    <lineage>
        <taxon>Bacteria</taxon>
        <taxon>Bacillati</taxon>
        <taxon>Bacillota</taxon>
        <taxon>Clostridia</taxon>
        <taxon>Eubacteriales</taxon>
        <taxon>Eubacteriaceae</taxon>
        <taxon>Alkalibacter</taxon>
    </lineage>
</organism>
<name>A0A975AJ45_9FIRM</name>
<accession>A0A975AJ45</accession>
<dbReference type="PROSITE" id="PS01031">
    <property type="entry name" value="SHSP"/>
    <property type="match status" value="1"/>
</dbReference>
<dbReference type="SUPFAM" id="SSF49764">
    <property type="entry name" value="HSP20-like chaperones"/>
    <property type="match status" value="1"/>
</dbReference>
<dbReference type="RefSeq" id="WP_207300689.1">
    <property type="nucleotide sequence ID" value="NZ_CP071444.1"/>
</dbReference>
<dbReference type="InterPro" id="IPR031107">
    <property type="entry name" value="Small_HSP"/>
</dbReference>
<protein>
    <submittedName>
        <fullName evidence="4">Hsp20/alpha crystallin family protein</fullName>
    </submittedName>
</protein>
<dbReference type="EMBL" id="CP071444">
    <property type="protein sequence ID" value="QSX09354.1"/>
    <property type="molecule type" value="Genomic_DNA"/>
</dbReference>
<evidence type="ECO:0000256" key="1">
    <source>
        <dbReference type="PROSITE-ProRule" id="PRU00285"/>
    </source>
</evidence>
<sequence>MAGLIPFNRKETSLFDTGFGDAHNMLDDFFGGNWMPTRNFALDTFKVDVQEDEKSYTIEADMPGVKKEEIQLSFDRGRLAISVKREEKVDEEKKNYIHKERRVESMCRNLYLENASGDDIKAKLDEGVLRITVAKKEDGAVDKTIEIE</sequence>
<reference evidence="4" key="1">
    <citation type="submission" date="2021-03" db="EMBL/GenBank/DDBJ databases">
        <title>Alkalibacter marinus sp. nov., isolated from tidal flat sediment.</title>
        <authorList>
            <person name="Namirimu T."/>
            <person name="Yang J.-A."/>
            <person name="Yang S.-H."/>
            <person name="Kim Y.-J."/>
            <person name="Kwon K.K."/>
        </authorList>
    </citation>
    <scope>NUCLEOTIDE SEQUENCE</scope>
    <source>
        <strain evidence="4">ES005</strain>
    </source>
</reference>
<dbReference type="Pfam" id="PF00011">
    <property type="entry name" value="HSP20"/>
    <property type="match status" value="1"/>
</dbReference>
<dbReference type="KEGG" id="alka:J0B03_04625"/>
<evidence type="ECO:0000313" key="5">
    <source>
        <dbReference type="Proteomes" id="UP000663499"/>
    </source>
</evidence>
<dbReference type="InterPro" id="IPR008978">
    <property type="entry name" value="HSP20-like_chaperone"/>
</dbReference>
<keyword evidence="5" id="KW-1185">Reference proteome</keyword>
<dbReference type="PANTHER" id="PTHR11527">
    <property type="entry name" value="HEAT-SHOCK PROTEIN 20 FAMILY MEMBER"/>
    <property type="match status" value="1"/>
</dbReference>
<dbReference type="AlphaFoldDB" id="A0A975AJ45"/>
<gene>
    <name evidence="4" type="ORF">J0B03_04625</name>
</gene>
<feature type="domain" description="SHSP" evidence="3">
    <location>
        <begin position="36"/>
        <end position="148"/>
    </location>
</feature>
<comment type="similarity">
    <text evidence="1 2">Belongs to the small heat shock protein (HSP20) family.</text>
</comment>